<dbReference type="AlphaFoldDB" id="A0A6J7IWI8"/>
<keyword evidence="2" id="KW-0472">Membrane</keyword>
<name>A0A6J7IWI8_9ZZZZ</name>
<feature type="compositionally biased region" description="Acidic residues" evidence="1">
    <location>
        <begin position="92"/>
        <end position="104"/>
    </location>
</feature>
<protein>
    <submittedName>
        <fullName evidence="4">Unannotated protein</fullName>
    </submittedName>
</protein>
<dbReference type="EMBL" id="CAFBNC010000038">
    <property type="protein sequence ID" value="CAB4935493.1"/>
    <property type="molecule type" value="Genomic_DNA"/>
</dbReference>
<feature type="transmembrane region" description="Helical" evidence="2">
    <location>
        <begin position="6"/>
        <end position="23"/>
    </location>
</feature>
<sequence>MSGISFLLIVVVISVVGSIFVWLRNRQPNDPLSSVGDFQREMEALGTAPPVVVEGSLEVKPAYRVNTVHVRPNSAGDSDLAPGAGTATTPETDSDADPDDEPGR</sequence>
<gene>
    <name evidence="3" type="ORF">UFOPK1392_01717</name>
    <name evidence="4" type="ORF">UFOPK3733_00937</name>
</gene>
<evidence type="ECO:0000313" key="3">
    <source>
        <dbReference type="EMBL" id="CAB4323954.1"/>
    </source>
</evidence>
<accession>A0A6J7IWI8</accession>
<feature type="compositionally biased region" description="Low complexity" evidence="1">
    <location>
        <begin position="81"/>
        <end position="90"/>
    </location>
</feature>
<evidence type="ECO:0000256" key="1">
    <source>
        <dbReference type="SAM" id="MobiDB-lite"/>
    </source>
</evidence>
<proteinExistence type="predicted"/>
<keyword evidence="2" id="KW-1133">Transmembrane helix</keyword>
<evidence type="ECO:0000256" key="2">
    <source>
        <dbReference type="SAM" id="Phobius"/>
    </source>
</evidence>
<organism evidence="4">
    <name type="scientific">freshwater metagenome</name>
    <dbReference type="NCBI Taxonomy" id="449393"/>
    <lineage>
        <taxon>unclassified sequences</taxon>
        <taxon>metagenomes</taxon>
        <taxon>ecological metagenomes</taxon>
    </lineage>
</organism>
<feature type="region of interest" description="Disordered" evidence="1">
    <location>
        <begin position="68"/>
        <end position="104"/>
    </location>
</feature>
<evidence type="ECO:0000313" key="4">
    <source>
        <dbReference type="EMBL" id="CAB4935493.1"/>
    </source>
</evidence>
<dbReference type="EMBL" id="CAEMXZ010000088">
    <property type="protein sequence ID" value="CAB4323954.1"/>
    <property type="molecule type" value="Genomic_DNA"/>
</dbReference>
<keyword evidence="2" id="KW-0812">Transmembrane</keyword>
<reference evidence="4" key="1">
    <citation type="submission" date="2020-05" db="EMBL/GenBank/DDBJ databases">
        <authorList>
            <person name="Chiriac C."/>
            <person name="Salcher M."/>
            <person name="Ghai R."/>
            <person name="Kavagutti S V."/>
        </authorList>
    </citation>
    <scope>NUCLEOTIDE SEQUENCE</scope>
</reference>